<gene>
    <name evidence="1" type="ORF">J2I46_21565</name>
</gene>
<dbReference type="Proteomes" id="UP000664628">
    <property type="component" value="Unassembled WGS sequence"/>
</dbReference>
<proteinExistence type="predicted"/>
<evidence type="ECO:0000313" key="1">
    <source>
        <dbReference type="EMBL" id="MBO0951188.1"/>
    </source>
</evidence>
<organism evidence="1 2">
    <name type="scientific">Fibrella forsythiae</name>
    <dbReference type="NCBI Taxonomy" id="2817061"/>
    <lineage>
        <taxon>Bacteria</taxon>
        <taxon>Pseudomonadati</taxon>
        <taxon>Bacteroidota</taxon>
        <taxon>Cytophagia</taxon>
        <taxon>Cytophagales</taxon>
        <taxon>Spirosomataceae</taxon>
        <taxon>Fibrella</taxon>
    </lineage>
</organism>
<accession>A0ABS3JME6</accession>
<dbReference type="RefSeq" id="WP_207331143.1">
    <property type="nucleotide sequence ID" value="NZ_JAFMYW010000007.1"/>
</dbReference>
<sequence length="71" mass="8347">MDNKYASCTLTDLAQLAGVDLRTLQDHIEKHHLLVMIELGWRPWNRKLMPPVVKYLRNELIDKTNFTDDPN</sequence>
<name>A0ABS3JME6_9BACT</name>
<dbReference type="EMBL" id="JAFMYW010000007">
    <property type="protein sequence ID" value="MBO0951188.1"/>
    <property type="molecule type" value="Genomic_DNA"/>
</dbReference>
<keyword evidence="2" id="KW-1185">Reference proteome</keyword>
<reference evidence="1 2" key="1">
    <citation type="submission" date="2021-03" db="EMBL/GenBank/DDBJ databases">
        <title>Fibrella sp. HMF5405 genome sequencing and assembly.</title>
        <authorList>
            <person name="Kang H."/>
            <person name="Kim H."/>
            <person name="Bae S."/>
            <person name="Joh K."/>
        </authorList>
    </citation>
    <scope>NUCLEOTIDE SEQUENCE [LARGE SCALE GENOMIC DNA]</scope>
    <source>
        <strain evidence="1 2">HMF5405</strain>
    </source>
</reference>
<protein>
    <recommendedName>
        <fullName evidence="3">DNA-binding protein</fullName>
    </recommendedName>
</protein>
<comment type="caution">
    <text evidence="1">The sequence shown here is derived from an EMBL/GenBank/DDBJ whole genome shotgun (WGS) entry which is preliminary data.</text>
</comment>
<evidence type="ECO:0008006" key="3">
    <source>
        <dbReference type="Google" id="ProtNLM"/>
    </source>
</evidence>
<evidence type="ECO:0000313" key="2">
    <source>
        <dbReference type="Proteomes" id="UP000664628"/>
    </source>
</evidence>